<dbReference type="Gene3D" id="1.10.3720.10">
    <property type="entry name" value="MetI-like"/>
    <property type="match status" value="1"/>
</dbReference>
<evidence type="ECO:0000256" key="5">
    <source>
        <dbReference type="RuleBase" id="RU363032"/>
    </source>
</evidence>
<sequence length="293" mass="32864">MKHSQAKGWGLLAPTIIVLFVMGMIPFFSVIYYSVMKYSVYAKPGQNLVFTGLNNFRKLVFDAEFMTSVGRGLLFVVSTCTLELLLGLGLAILLTTHFWGKGVVRTILTLPLAVAPITIGSIWVLMTNLDMGPIPYFLKKLGIDYNIGEYGGQAFWTTILVDIWHWTPFMALTLLAGLTTLPKDPFESAEVDGATKFQVFRHLTLPMLTPVIVTSLFIRVMDTLRIFDEVWMLTSGGPGSATRYASIHVVRMNIRQKDYGYGASMSIFLLYLSIVLCWLLLNIVQKIRKETTL</sequence>
<dbReference type="eggNOG" id="COG1175">
    <property type="taxonomic scope" value="Bacteria"/>
</dbReference>
<dbReference type="PANTHER" id="PTHR43759">
    <property type="entry name" value="TREHALOSE TRANSPORT SYSTEM PERMEASE PROTEIN SUGA"/>
    <property type="match status" value="1"/>
</dbReference>
<dbReference type="PANTHER" id="PTHR43759:SF1">
    <property type="entry name" value="GLUCOSE IMPORT SYSTEM PERMEASE PROTEIN GLCT"/>
    <property type="match status" value="1"/>
</dbReference>
<dbReference type="STRING" id="1499967.U27_05718"/>
<feature type="transmembrane region" description="Helical" evidence="5">
    <location>
        <begin position="12"/>
        <end position="35"/>
    </location>
</feature>
<evidence type="ECO:0000256" key="1">
    <source>
        <dbReference type="ARBA" id="ARBA00004141"/>
    </source>
</evidence>
<dbReference type="InterPro" id="IPR035906">
    <property type="entry name" value="MetI-like_sf"/>
</dbReference>
<dbReference type="SUPFAM" id="SSF161098">
    <property type="entry name" value="MetI-like"/>
    <property type="match status" value="1"/>
</dbReference>
<feature type="transmembrane region" description="Helical" evidence="5">
    <location>
        <begin position="259"/>
        <end position="281"/>
    </location>
</feature>
<dbReference type="GO" id="GO:0005886">
    <property type="term" value="C:plasma membrane"/>
    <property type="evidence" value="ECO:0007669"/>
    <property type="project" value="UniProtKB-SubCell"/>
</dbReference>
<keyword evidence="5" id="KW-0813">Transport</keyword>
<evidence type="ECO:0000256" key="2">
    <source>
        <dbReference type="ARBA" id="ARBA00022692"/>
    </source>
</evidence>
<feature type="transmembrane region" description="Helical" evidence="5">
    <location>
        <begin position="163"/>
        <end position="182"/>
    </location>
</feature>
<evidence type="ECO:0000259" key="6">
    <source>
        <dbReference type="PROSITE" id="PS50928"/>
    </source>
</evidence>
<evidence type="ECO:0000256" key="4">
    <source>
        <dbReference type="ARBA" id="ARBA00023136"/>
    </source>
</evidence>
<dbReference type="EMBL" id="DF820468">
    <property type="protein sequence ID" value="GAK58743.1"/>
    <property type="molecule type" value="Genomic_DNA"/>
</dbReference>
<keyword evidence="4 5" id="KW-0472">Membrane</keyword>
<proteinExistence type="inferred from homology"/>
<keyword evidence="3 5" id="KW-1133">Transmembrane helix</keyword>
<comment type="subcellular location">
    <subcellularLocation>
        <location evidence="5">Cell membrane</location>
        <topology evidence="5">Multi-pass membrane protein</topology>
    </subcellularLocation>
    <subcellularLocation>
        <location evidence="1">Membrane</location>
        <topology evidence="1">Multi-pass membrane protein</topology>
    </subcellularLocation>
</comment>
<protein>
    <submittedName>
        <fullName evidence="7">Binding-protein-dependent transport systems inner membrane component</fullName>
    </submittedName>
</protein>
<keyword evidence="8" id="KW-1185">Reference proteome</keyword>
<organism evidence="7">
    <name type="scientific">Vecturithrix granuli</name>
    <dbReference type="NCBI Taxonomy" id="1499967"/>
    <lineage>
        <taxon>Bacteria</taxon>
        <taxon>Candidatus Moduliflexota</taxon>
        <taxon>Candidatus Vecturitrichia</taxon>
        <taxon>Candidatus Vecturitrichales</taxon>
        <taxon>Candidatus Vecturitrichaceae</taxon>
        <taxon>Candidatus Vecturithrix</taxon>
    </lineage>
</organism>
<name>A0A081C2D8_VECG1</name>
<dbReference type="InterPro" id="IPR000515">
    <property type="entry name" value="MetI-like"/>
</dbReference>
<evidence type="ECO:0000313" key="8">
    <source>
        <dbReference type="Proteomes" id="UP000030661"/>
    </source>
</evidence>
<gene>
    <name evidence="7" type="ORF">U27_05718</name>
</gene>
<dbReference type="AlphaFoldDB" id="A0A081C2D8"/>
<keyword evidence="2 5" id="KW-0812">Transmembrane</keyword>
<dbReference type="Proteomes" id="UP000030661">
    <property type="component" value="Unassembled WGS sequence"/>
</dbReference>
<feature type="domain" description="ABC transmembrane type-1" evidence="6">
    <location>
        <begin position="69"/>
        <end position="280"/>
    </location>
</feature>
<feature type="transmembrane region" description="Helical" evidence="5">
    <location>
        <begin position="73"/>
        <end position="95"/>
    </location>
</feature>
<dbReference type="CDD" id="cd06261">
    <property type="entry name" value="TM_PBP2"/>
    <property type="match status" value="1"/>
</dbReference>
<dbReference type="Pfam" id="PF00528">
    <property type="entry name" value="BPD_transp_1"/>
    <property type="match status" value="1"/>
</dbReference>
<feature type="transmembrane region" description="Helical" evidence="5">
    <location>
        <begin position="203"/>
        <end position="221"/>
    </location>
</feature>
<dbReference type="HOGENOM" id="CLU_016047_0_3_0"/>
<evidence type="ECO:0000313" key="7">
    <source>
        <dbReference type="EMBL" id="GAK58743.1"/>
    </source>
</evidence>
<feature type="transmembrane region" description="Helical" evidence="5">
    <location>
        <begin position="107"/>
        <end position="126"/>
    </location>
</feature>
<accession>A0A081C2D8</accession>
<comment type="similarity">
    <text evidence="5">Belongs to the binding-protein-dependent transport system permease family.</text>
</comment>
<evidence type="ECO:0000256" key="3">
    <source>
        <dbReference type="ARBA" id="ARBA00022989"/>
    </source>
</evidence>
<reference evidence="7" key="1">
    <citation type="journal article" date="2015" name="PeerJ">
        <title>First genomic representation of candidate bacterial phylum KSB3 points to enhanced environmental sensing as a trigger of wastewater bulking.</title>
        <authorList>
            <person name="Sekiguchi Y."/>
            <person name="Ohashi A."/>
            <person name="Parks D.H."/>
            <person name="Yamauchi T."/>
            <person name="Tyson G.W."/>
            <person name="Hugenholtz P."/>
        </authorList>
    </citation>
    <scope>NUCLEOTIDE SEQUENCE [LARGE SCALE GENOMIC DNA]</scope>
</reference>
<dbReference type="GO" id="GO:0055085">
    <property type="term" value="P:transmembrane transport"/>
    <property type="evidence" value="ECO:0007669"/>
    <property type="project" value="InterPro"/>
</dbReference>
<dbReference type="InterPro" id="IPR052730">
    <property type="entry name" value="Sugar_ABC_transporter"/>
</dbReference>
<dbReference type="PROSITE" id="PS50928">
    <property type="entry name" value="ABC_TM1"/>
    <property type="match status" value="1"/>
</dbReference>